<dbReference type="OrthoDB" id="3296441at2"/>
<dbReference type="InterPro" id="IPR051461">
    <property type="entry name" value="UPF0750_membrane"/>
</dbReference>
<evidence type="ECO:0000256" key="3">
    <source>
        <dbReference type="ARBA" id="ARBA00022692"/>
    </source>
</evidence>
<dbReference type="RefSeq" id="WP_086062976.1">
    <property type="nucleotide sequence ID" value="NZ_CP021108.1"/>
</dbReference>
<evidence type="ECO:0008006" key="9">
    <source>
        <dbReference type="Google" id="ProtNLM"/>
    </source>
</evidence>
<organism evidence="7 8">
    <name type="scientific">Bordetella genomosp. 8</name>
    <dbReference type="NCBI Taxonomy" id="1416806"/>
    <lineage>
        <taxon>Bacteria</taxon>
        <taxon>Pseudomonadati</taxon>
        <taxon>Pseudomonadota</taxon>
        <taxon>Betaproteobacteria</taxon>
        <taxon>Burkholderiales</taxon>
        <taxon>Alcaligenaceae</taxon>
        <taxon>Bordetella</taxon>
    </lineage>
</organism>
<dbReference type="EMBL" id="CP021108">
    <property type="protein sequence ID" value="ARP79744.1"/>
    <property type="molecule type" value="Genomic_DNA"/>
</dbReference>
<feature type="transmembrane region" description="Helical" evidence="6">
    <location>
        <begin position="157"/>
        <end position="178"/>
    </location>
</feature>
<dbReference type="PANTHER" id="PTHR33545">
    <property type="entry name" value="UPF0750 MEMBRANE PROTEIN YITT-RELATED"/>
    <property type="match status" value="1"/>
</dbReference>
<evidence type="ECO:0000256" key="1">
    <source>
        <dbReference type="ARBA" id="ARBA00004651"/>
    </source>
</evidence>
<feature type="transmembrane region" description="Helical" evidence="6">
    <location>
        <begin position="184"/>
        <end position="201"/>
    </location>
</feature>
<evidence type="ECO:0000256" key="5">
    <source>
        <dbReference type="ARBA" id="ARBA00023136"/>
    </source>
</evidence>
<reference evidence="7 8" key="1">
    <citation type="submission" date="2017-05" db="EMBL/GenBank/DDBJ databases">
        <title>Complete and WGS of Bordetella genogroups.</title>
        <authorList>
            <person name="Spilker T."/>
            <person name="LiPuma J."/>
        </authorList>
    </citation>
    <scope>NUCLEOTIDE SEQUENCE [LARGE SCALE GENOMIC DNA]</scope>
    <source>
        <strain evidence="7 8">AU19157</strain>
    </source>
</reference>
<evidence type="ECO:0000256" key="2">
    <source>
        <dbReference type="ARBA" id="ARBA00022475"/>
    </source>
</evidence>
<dbReference type="STRING" id="1416806.CAL12_02150"/>
<evidence type="ECO:0000313" key="7">
    <source>
        <dbReference type="EMBL" id="ARP79744.1"/>
    </source>
</evidence>
<keyword evidence="4 6" id="KW-1133">Transmembrane helix</keyword>
<name>A0A1W6YFI5_9BORD</name>
<dbReference type="InterPro" id="IPR003740">
    <property type="entry name" value="YitT"/>
</dbReference>
<dbReference type="GO" id="GO:0005886">
    <property type="term" value="C:plasma membrane"/>
    <property type="evidence" value="ECO:0007669"/>
    <property type="project" value="UniProtKB-SubCell"/>
</dbReference>
<protein>
    <recommendedName>
        <fullName evidence="9">YitT family protein</fullName>
    </recommendedName>
</protein>
<keyword evidence="2" id="KW-1003">Cell membrane</keyword>
<feature type="transmembrane region" description="Helical" evidence="6">
    <location>
        <begin position="62"/>
        <end position="81"/>
    </location>
</feature>
<sequence length="209" mass="21676">MSYPDQHPLQAQAAPSHNAFDDAYGLFIGILFAAMGVSLLARGGLITGGIAGMALLGSFVTGYAPAPLVPLINIPFILFSFRAMGRTFGLKTALVSLAIGVGVSAISRSLDVSGISNAFAAIAGGTFLGMGILCLARHNASMGGTSALTLWVQRRSGINAGKVQLAFDLALFCVAAAYLPLAKILWSALGTFAMNAMLIAWHKPGRYRG</sequence>
<comment type="subcellular location">
    <subcellularLocation>
        <location evidence="1">Cell membrane</location>
        <topology evidence="1">Multi-pass membrane protein</topology>
    </subcellularLocation>
</comment>
<keyword evidence="8" id="KW-1185">Reference proteome</keyword>
<feature type="transmembrane region" description="Helical" evidence="6">
    <location>
        <begin position="88"/>
        <end position="106"/>
    </location>
</feature>
<dbReference type="Proteomes" id="UP000194151">
    <property type="component" value="Chromosome"/>
</dbReference>
<dbReference type="AlphaFoldDB" id="A0A1W6YFI5"/>
<feature type="transmembrane region" description="Helical" evidence="6">
    <location>
        <begin position="26"/>
        <end position="56"/>
    </location>
</feature>
<evidence type="ECO:0000256" key="4">
    <source>
        <dbReference type="ARBA" id="ARBA00022989"/>
    </source>
</evidence>
<gene>
    <name evidence="7" type="ORF">CAL12_02150</name>
</gene>
<evidence type="ECO:0000256" key="6">
    <source>
        <dbReference type="SAM" id="Phobius"/>
    </source>
</evidence>
<dbReference type="PANTHER" id="PTHR33545:SF5">
    <property type="entry name" value="UPF0750 MEMBRANE PROTEIN YITT"/>
    <property type="match status" value="1"/>
</dbReference>
<keyword evidence="3 6" id="KW-0812">Transmembrane</keyword>
<feature type="transmembrane region" description="Helical" evidence="6">
    <location>
        <begin position="118"/>
        <end position="136"/>
    </location>
</feature>
<dbReference type="KEGG" id="bgv:CAL12_02150"/>
<accession>A0A1W6YFI5</accession>
<evidence type="ECO:0000313" key="8">
    <source>
        <dbReference type="Proteomes" id="UP000194151"/>
    </source>
</evidence>
<dbReference type="Pfam" id="PF02588">
    <property type="entry name" value="YitT_membrane"/>
    <property type="match status" value="1"/>
</dbReference>
<proteinExistence type="predicted"/>
<keyword evidence="5 6" id="KW-0472">Membrane</keyword>